<organism evidence="1">
    <name type="scientific">marine sediment metagenome</name>
    <dbReference type="NCBI Taxonomy" id="412755"/>
    <lineage>
        <taxon>unclassified sequences</taxon>
        <taxon>metagenomes</taxon>
        <taxon>ecological metagenomes</taxon>
    </lineage>
</organism>
<name>A0A0F8YTB5_9ZZZZ</name>
<accession>A0A0F8YTB5</accession>
<gene>
    <name evidence="1" type="ORF">LCGC14_2780840</name>
</gene>
<proteinExistence type="predicted"/>
<dbReference type="AlphaFoldDB" id="A0A0F8YTB5"/>
<protein>
    <submittedName>
        <fullName evidence="1">Uncharacterized protein</fullName>
    </submittedName>
</protein>
<dbReference type="EMBL" id="LAZR01051661">
    <property type="protein sequence ID" value="KKK84683.1"/>
    <property type="molecule type" value="Genomic_DNA"/>
</dbReference>
<comment type="caution">
    <text evidence="1">The sequence shown here is derived from an EMBL/GenBank/DDBJ whole genome shotgun (WGS) entry which is preliminary data.</text>
</comment>
<reference evidence="1" key="1">
    <citation type="journal article" date="2015" name="Nature">
        <title>Complex archaea that bridge the gap between prokaryotes and eukaryotes.</title>
        <authorList>
            <person name="Spang A."/>
            <person name="Saw J.H."/>
            <person name="Jorgensen S.L."/>
            <person name="Zaremba-Niedzwiedzka K."/>
            <person name="Martijn J."/>
            <person name="Lind A.E."/>
            <person name="van Eijk R."/>
            <person name="Schleper C."/>
            <person name="Guy L."/>
            <person name="Ettema T.J."/>
        </authorList>
    </citation>
    <scope>NUCLEOTIDE SEQUENCE</scope>
</reference>
<sequence length="85" mass="9842">MSRRETCWCDCEYGEAEVMYIRCKYCVFFHADGSECREDSAGKQAQTSSGYWCGKWVHRETGVTFLHAKQRIQEIGSDRPEEYGG</sequence>
<evidence type="ECO:0000313" key="1">
    <source>
        <dbReference type="EMBL" id="KKK84683.1"/>
    </source>
</evidence>